<dbReference type="GO" id="GO:0005886">
    <property type="term" value="C:plasma membrane"/>
    <property type="evidence" value="ECO:0007669"/>
    <property type="project" value="TreeGrafter"/>
</dbReference>
<dbReference type="OrthoDB" id="16520at2759"/>
<dbReference type="GO" id="GO:0008239">
    <property type="term" value="F:dipeptidyl-peptidase activity"/>
    <property type="evidence" value="ECO:0007669"/>
    <property type="project" value="TreeGrafter"/>
</dbReference>
<dbReference type="InterPro" id="IPR029058">
    <property type="entry name" value="AB_hydrolase_fold"/>
</dbReference>
<keyword evidence="5" id="KW-0720">Serine protease</keyword>
<evidence type="ECO:0000313" key="9">
    <source>
        <dbReference type="EMBL" id="ODQ61770.1"/>
    </source>
</evidence>
<dbReference type="Gene3D" id="3.40.50.1820">
    <property type="entry name" value="alpha/beta hydrolase"/>
    <property type="match status" value="1"/>
</dbReference>
<evidence type="ECO:0000259" key="7">
    <source>
        <dbReference type="Pfam" id="PF00326"/>
    </source>
</evidence>
<evidence type="ECO:0000256" key="2">
    <source>
        <dbReference type="ARBA" id="ARBA00022438"/>
    </source>
</evidence>
<dbReference type="PANTHER" id="PTHR11731">
    <property type="entry name" value="PROTEASE FAMILY S9B,C DIPEPTIDYL-PEPTIDASE IV-RELATED"/>
    <property type="match status" value="1"/>
</dbReference>
<keyword evidence="10" id="KW-1185">Reference proteome</keyword>
<dbReference type="Proteomes" id="UP000094112">
    <property type="component" value="Unassembled WGS sequence"/>
</dbReference>
<name>A0A1E3P8Y6_WICAA</name>
<evidence type="ECO:0000313" key="10">
    <source>
        <dbReference type="Proteomes" id="UP000094112"/>
    </source>
</evidence>
<dbReference type="STRING" id="683960.A0A1E3P8Y6"/>
<dbReference type="PANTHER" id="PTHR11731:SF160">
    <property type="entry name" value="DIPEPTIDYL AMINOPEPTIDASE A"/>
    <property type="match status" value="1"/>
</dbReference>
<dbReference type="FunFam" id="3.40.50.1820:FF:000003">
    <property type="entry name" value="Dipeptidyl peptidase 4"/>
    <property type="match status" value="1"/>
</dbReference>
<sequence>LEKITMESLRSGKFFVYDSELSFINPSSGLAEFDDQGLYYTRSHDKIVAEKGTDKSYSQVLLPNFEFQHEGISHKVVKYYPTYDLTNAIVATEMETVYRHSSLAYYWIHNIAENSFTPLATGEQGALVKLSFATWSPKYNYISYIQDNNLYVKSLKTSDIKQITNDGSKTVLNGRTGWVYEEEVLATGKALWWSSNEKHLIFMRTDESGVPSYGIDYYVQDPSGAYKYPKTKEIPYPKPGFSNPKVSMKVYSVESDETHEIKRESDLGDEYIIYEALFIDDANFIIKETDRESNILHVRHYNPVSDESKVVYKVDAVKEYNGWIEKFNSPIPIPPKSGSSSWGYVDTIVVNGYNHLVYFESTTTETPKALTSGEWEVLNAPLAYNKEKNLVYFAANKRASTDKHIYSVDLETGKIDSFTDDSDQAYYEAEFSPNAKYVSLYYKGPETPVQKLFKVEGKLEMKLLSISTYLEMSKRTHAFPKKNFHKVEVKTAEDETPVELNVIEYLPPNFDSSKKYPLLVHFYGGPGSQVVNSKFDVWFEDSVSSALDAVVLYVEPRGTGGKGWKFRSWQRKKIGYWEPRDITEVAKTWISKGFIDADRTAAWGWSYGGFTTLKTLEFDAGETFKYGMAVAPVTNWLFYDSIYTERYMDKPQNNKEGYEISQISKVGNLGKANRFLIMHGTADDNVHIQNTYSLLDQLDLGGVENYDVHVFPDSDHSIYHHNANIIVYDKLFSWLRDAFQGDFDKLGAK</sequence>
<dbReference type="InterPro" id="IPR001375">
    <property type="entry name" value="Peptidase_S9_cat"/>
</dbReference>
<dbReference type="InterPro" id="IPR050278">
    <property type="entry name" value="Serine_Prot_S9B/DPPIV"/>
</dbReference>
<comment type="similarity">
    <text evidence="1">Belongs to the peptidase S9B family.</text>
</comment>
<evidence type="ECO:0000256" key="3">
    <source>
        <dbReference type="ARBA" id="ARBA00022670"/>
    </source>
</evidence>
<feature type="domain" description="Peptidase S9 prolyl oligopeptidase catalytic" evidence="7">
    <location>
        <begin position="542"/>
        <end position="740"/>
    </location>
</feature>
<dbReference type="GO" id="GO:0006508">
    <property type="term" value="P:proteolysis"/>
    <property type="evidence" value="ECO:0007669"/>
    <property type="project" value="UniProtKB-KW"/>
</dbReference>
<keyword evidence="6" id="KW-0325">Glycoprotein</keyword>
<dbReference type="Gene3D" id="2.140.10.30">
    <property type="entry name" value="Dipeptidylpeptidase IV, N-terminal domain"/>
    <property type="match status" value="1"/>
</dbReference>
<keyword evidence="2" id="KW-0031">Aminopeptidase</keyword>
<evidence type="ECO:0008006" key="11">
    <source>
        <dbReference type="Google" id="ProtNLM"/>
    </source>
</evidence>
<proteinExistence type="inferred from homology"/>
<evidence type="ECO:0000259" key="8">
    <source>
        <dbReference type="Pfam" id="PF00930"/>
    </source>
</evidence>
<evidence type="ECO:0000256" key="4">
    <source>
        <dbReference type="ARBA" id="ARBA00022801"/>
    </source>
</evidence>
<dbReference type="GO" id="GO:0004177">
    <property type="term" value="F:aminopeptidase activity"/>
    <property type="evidence" value="ECO:0007669"/>
    <property type="project" value="UniProtKB-KW"/>
</dbReference>
<keyword evidence="3" id="KW-0645">Protease</keyword>
<dbReference type="SUPFAM" id="SSF82171">
    <property type="entry name" value="DPP6 N-terminal domain-like"/>
    <property type="match status" value="1"/>
</dbReference>
<dbReference type="Pfam" id="PF00930">
    <property type="entry name" value="DPPIV_N"/>
    <property type="match status" value="1"/>
</dbReference>
<dbReference type="SUPFAM" id="SSF53474">
    <property type="entry name" value="alpha/beta-Hydrolases"/>
    <property type="match status" value="1"/>
</dbReference>
<dbReference type="GeneID" id="30198380"/>
<dbReference type="AlphaFoldDB" id="A0A1E3P8Y6"/>
<evidence type="ECO:0000256" key="6">
    <source>
        <dbReference type="ARBA" id="ARBA00023180"/>
    </source>
</evidence>
<dbReference type="EMBL" id="KV454208">
    <property type="protein sequence ID" value="ODQ61770.1"/>
    <property type="molecule type" value="Genomic_DNA"/>
</dbReference>
<feature type="domain" description="Dipeptidylpeptidase IV N-terminal" evidence="8">
    <location>
        <begin position="84"/>
        <end position="448"/>
    </location>
</feature>
<dbReference type="Pfam" id="PF00326">
    <property type="entry name" value="Peptidase_S9"/>
    <property type="match status" value="1"/>
</dbReference>
<evidence type="ECO:0000256" key="1">
    <source>
        <dbReference type="ARBA" id="ARBA00006150"/>
    </source>
</evidence>
<dbReference type="GO" id="GO:0008236">
    <property type="term" value="F:serine-type peptidase activity"/>
    <property type="evidence" value="ECO:0007669"/>
    <property type="project" value="UniProtKB-KW"/>
</dbReference>
<evidence type="ECO:0000256" key="5">
    <source>
        <dbReference type="ARBA" id="ARBA00022825"/>
    </source>
</evidence>
<keyword evidence="4" id="KW-0378">Hydrolase</keyword>
<organism evidence="9 10">
    <name type="scientific">Wickerhamomyces anomalus (strain ATCC 58044 / CBS 1984 / NCYC 433 / NRRL Y-366-8)</name>
    <name type="common">Yeast</name>
    <name type="synonym">Hansenula anomala</name>
    <dbReference type="NCBI Taxonomy" id="683960"/>
    <lineage>
        <taxon>Eukaryota</taxon>
        <taxon>Fungi</taxon>
        <taxon>Dikarya</taxon>
        <taxon>Ascomycota</taxon>
        <taxon>Saccharomycotina</taxon>
        <taxon>Saccharomycetes</taxon>
        <taxon>Phaffomycetales</taxon>
        <taxon>Wickerhamomycetaceae</taxon>
        <taxon>Wickerhamomyces</taxon>
    </lineage>
</organism>
<dbReference type="InterPro" id="IPR002469">
    <property type="entry name" value="Peptidase_S9B_N"/>
</dbReference>
<protein>
    <recommendedName>
        <fullName evidence="11">Dipeptidyl-peptidase IV</fullName>
    </recommendedName>
</protein>
<feature type="non-terminal residue" evidence="9">
    <location>
        <position position="1"/>
    </location>
</feature>
<reference evidence="9 10" key="1">
    <citation type="journal article" date="2016" name="Proc. Natl. Acad. Sci. U.S.A.">
        <title>Comparative genomics of biotechnologically important yeasts.</title>
        <authorList>
            <person name="Riley R."/>
            <person name="Haridas S."/>
            <person name="Wolfe K.H."/>
            <person name="Lopes M.R."/>
            <person name="Hittinger C.T."/>
            <person name="Goeker M."/>
            <person name="Salamov A.A."/>
            <person name="Wisecaver J.H."/>
            <person name="Long T.M."/>
            <person name="Calvey C.H."/>
            <person name="Aerts A.L."/>
            <person name="Barry K.W."/>
            <person name="Choi C."/>
            <person name="Clum A."/>
            <person name="Coughlan A.Y."/>
            <person name="Deshpande S."/>
            <person name="Douglass A.P."/>
            <person name="Hanson S.J."/>
            <person name="Klenk H.-P."/>
            <person name="LaButti K.M."/>
            <person name="Lapidus A."/>
            <person name="Lindquist E.A."/>
            <person name="Lipzen A.M."/>
            <person name="Meier-Kolthoff J.P."/>
            <person name="Ohm R.A."/>
            <person name="Otillar R.P."/>
            <person name="Pangilinan J.L."/>
            <person name="Peng Y."/>
            <person name="Rokas A."/>
            <person name="Rosa C.A."/>
            <person name="Scheuner C."/>
            <person name="Sibirny A.A."/>
            <person name="Slot J.C."/>
            <person name="Stielow J.B."/>
            <person name="Sun H."/>
            <person name="Kurtzman C.P."/>
            <person name="Blackwell M."/>
            <person name="Grigoriev I.V."/>
            <person name="Jeffries T.W."/>
        </authorList>
    </citation>
    <scope>NUCLEOTIDE SEQUENCE [LARGE SCALE GENOMIC DNA]</scope>
    <source>
        <strain evidence="10">ATCC 58044 / CBS 1984 / NCYC 433 / NRRL Y-366-8</strain>
    </source>
</reference>
<dbReference type="RefSeq" id="XP_019040977.1">
    <property type="nucleotide sequence ID" value="XM_019181134.1"/>
</dbReference>
<accession>A0A1E3P8Y6</accession>
<gene>
    <name evidence="9" type="ORF">WICANDRAFT_25349</name>
</gene>